<feature type="repeat" description="WD" evidence="15">
    <location>
        <begin position="47"/>
        <end position="88"/>
    </location>
</feature>
<evidence type="ECO:0000313" key="20">
    <source>
        <dbReference type="EMBL" id="KAH7297055.1"/>
    </source>
</evidence>
<evidence type="ECO:0000256" key="14">
    <source>
        <dbReference type="PIRNR" id="PIRNR003354"/>
    </source>
</evidence>
<dbReference type="CDD" id="cd22948">
    <property type="entry name" value="Coatomer_WDAD_alpha"/>
    <property type="match status" value="1"/>
</dbReference>
<feature type="domain" description="COPA/B second beta-propeller" evidence="17">
    <location>
        <begin position="360"/>
        <end position="607"/>
    </location>
</feature>
<protein>
    <recommendedName>
        <fullName evidence="14">Coatomer subunit alpha</fullName>
    </recommendedName>
</protein>
<dbReference type="PIRSF" id="PIRSF003354">
    <property type="entry name" value="Coatomer_alpha_subunit"/>
    <property type="match status" value="1"/>
</dbReference>
<evidence type="ECO:0000256" key="16">
    <source>
        <dbReference type="SAM" id="Phobius"/>
    </source>
</evidence>
<dbReference type="SUPFAM" id="SSF50978">
    <property type="entry name" value="WD40 repeat-like"/>
    <property type="match status" value="1"/>
</dbReference>
<dbReference type="InterPro" id="IPR020472">
    <property type="entry name" value="WD40_PAC1"/>
</dbReference>
<dbReference type="CDD" id="cd00200">
    <property type="entry name" value="WD40"/>
    <property type="match status" value="1"/>
</dbReference>
<dbReference type="InterPro" id="IPR056176">
    <property type="entry name" value="TPR_COPA_B"/>
</dbReference>
<dbReference type="InterPro" id="IPR016391">
    <property type="entry name" value="Coatomer_asu"/>
</dbReference>
<evidence type="ECO:0000256" key="7">
    <source>
        <dbReference type="ARBA" id="ARBA00022737"/>
    </source>
</evidence>
<dbReference type="PRINTS" id="PR00320">
    <property type="entry name" value="GPROTEINBRPT"/>
</dbReference>
<dbReference type="Pfam" id="PF00400">
    <property type="entry name" value="WD40"/>
    <property type="match status" value="5"/>
</dbReference>
<evidence type="ECO:0000256" key="12">
    <source>
        <dbReference type="ARBA" id="ARBA00023329"/>
    </source>
</evidence>
<evidence type="ECO:0000256" key="10">
    <source>
        <dbReference type="ARBA" id="ARBA00023034"/>
    </source>
</evidence>
<dbReference type="SUPFAM" id="SSF101908">
    <property type="entry name" value="Putative isomerase YbhE"/>
    <property type="match status" value="1"/>
</dbReference>
<feature type="transmembrane region" description="Helical" evidence="16">
    <location>
        <begin position="235"/>
        <end position="257"/>
    </location>
</feature>
<dbReference type="GO" id="GO:0006890">
    <property type="term" value="P:retrograde vesicle-mediated transport, Golgi to endoplasmic reticulum"/>
    <property type="evidence" value="ECO:0007669"/>
    <property type="project" value="TreeGrafter"/>
</dbReference>
<dbReference type="PROSITE" id="PS00678">
    <property type="entry name" value="WD_REPEATS_1"/>
    <property type="match status" value="1"/>
</dbReference>
<evidence type="ECO:0000256" key="8">
    <source>
        <dbReference type="ARBA" id="ARBA00022892"/>
    </source>
</evidence>
<evidence type="ECO:0000256" key="15">
    <source>
        <dbReference type="PROSITE-ProRule" id="PRU00221"/>
    </source>
</evidence>
<name>A0A8T2RN98_CERRI</name>
<evidence type="ECO:0000256" key="13">
    <source>
        <dbReference type="ARBA" id="ARBA00025536"/>
    </source>
</evidence>
<dbReference type="PANTHER" id="PTHR19876:SF1">
    <property type="entry name" value="COATOMER SUBUNIT ALPHA"/>
    <property type="match status" value="1"/>
</dbReference>
<dbReference type="PROSITE" id="PS50294">
    <property type="entry name" value="WD_REPEATS_REGION"/>
    <property type="match status" value="5"/>
</dbReference>
<evidence type="ECO:0000256" key="11">
    <source>
        <dbReference type="ARBA" id="ARBA00023136"/>
    </source>
</evidence>
<dbReference type="PROSITE" id="PS50082">
    <property type="entry name" value="WD_REPEATS_2"/>
    <property type="match status" value="5"/>
</dbReference>
<dbReference type="SMART" id="SM00320">
    <property type="entry name" value="WD40"/>
    <property type="match status" value="7"/>
</dbReference>
<dbReference type="GO" id="GO:0000139">
    <property type="term" value="C:Golgi membrane"/>
    <property type="evidence" value="ECO:0007669"/>
    <property type="project" value="UniProtKB-SubCell"/>
</dbReference>
<dbReference type="Pfam" id="PF06957">
    <property type="entry name" value="COPI_C"/>
    <property type="match status" value="1"/>
</dbReference>
<comment type="caution">
    <text evidence="20">The sequence shown here is derived from an EMBL/GenBank/DDBJ whole genome shotgun (WGS) entry which is preliminary data.</text>
</comment>
<keyword evidence="8 14" id="KW-0931">ER-Golgi transport</keyword>
<keyword evidence="10 14" id="KW-0333">Golgi apparatus</keyword>
<evidence type="ECO:0000256" key="1">
    <source>
        <dbReference type="ARBA" id="ARBA00004255"/>
    </source>
</evidence>
<dbReference type="GO" id="GO:0030126">
    <property type="term" value="C:COPI vesicle coat"/>
    <property type="evidence" value="ECO:0007669"/>
    <property type="project" value="UniProtKB-UniRule"/>
</dbReference>
<feature type="domain" description="Coatomer alpha subunit C-terminal" evidence="18">
    <location>
        <begin position="836"/>
        <end position="1234"/>
    </location>
</feature>
<evidence type="ECO:0000256" key="2">
    <source>
        <dbReference type="ARBA" id="ARBA00004347"/>
    </source>
</evidence>
<dbReference type="Pfam" id="PF04053">
    <property type="entry name" value="B-prop_COPA_B_2nd"/>
    <property type="match status" value="1"/>
</dbReference>
<keyword evidence="12" id="KW-0968">Cytoplasmic vesicle</keyword>
<evidence type="ECO:0000313" key="21">
    <source>
        <dbReference type="Proteomes" id="UP000825935"/>
    </source>
</evidence>
<keyword evidence="16" id="KW-1133">Transmembrane helix</keyword>
<dbReference type="GO" id="GO:0005198">
    <property type="term" value="F:structural molecule activity"/>
    <property type="evidence" value="ECO:0007669"/>
    <property type="project" value="InterPro"/>
</dbReference>
<dbReference type="Proteomes" id="UP000825935">
    <property type="component" value="Chromosome 26"/>
</dbReference>
<feature type="repeat" description="WD" evidence="15">
    <location>
        <begin position="200"/>
        <end position="234"/>
    </location>
</feature>
<dbReference type="InterPro" id="IPR047312">
    <property type="entry name" value="Coatomer_alpha_WD-assoc_reg"/>
</dbReference>
<dbReference type="PANTHER" id="PTHR19876">
    <property type="entry name" value="COATOMER"/>
    <property type="match status" value="1"/>
</dbReference>
<keyword evidence="7" id="KW-0677">Repeat</keyword>
<evidence type="ECO:0000256" key="5">
    <source>
        <dbReference type="ARBA" id="ARBA00022490"/>
    </source>
</evidence>
<dbReference type="GO" id="GO:0006891">
    <property type="term" value="P:intra-Golgi vesicle-mediated transport"/>
    <property type="evidence" value="ECO:0007669"/>
    <property type="project" value="TreeGrafter"/>
</dbReference>
<keyword evidence="11 14" id="KW-0472">Membrane</keyword>
<accession>A0A8T2RN98</accession>
<dbReference type="OrthoDB" id="10261470at2759"/>
<feature type="domain" description="COPA/B TPR" evidence="19">
    <location>
        <begin position="634"/>
        <end position="784"/>
    </location>
</feature>
<proteinExistence type="predicted"/>
<sequence length="1235" mass="138905">MLTKFETKSNRVKGLSFHTRRPWILASLHSGVIQLWDYRMGTLIDRFDEHEGPVRGVHFHNSQPLFVSGGDDYKIKVWNYKARRCLFTLLGHLDYIRTVQFHQEYPWIVSASDDQTIRIWNWQSRTCISVLTGHNHYVMCAAFHVKEDYVVSASLDQTVRIWDIGALRKKTVAPAEDIMRLTPMNTDLFGGGDAVVKYVLEGHDRGVNWAAFHPTLPLIVSGADDRQVKLWRMNVTFRGSVVVLFFPLACLLVQLIYTKAWEVDTLRGHVNNVSCVMFHARQDIIVSNSEDKSIRVWDMSKRTGVQTFRREHDRFWILAAHPDMNLLAAGHDSGMIVFKLERERPAYTVYGGTLYYIKERNLRSVDLSSSKEISSVPIKKPGATGMNQGPRSMSYNPAENAVLISSDVDGGSYELYMLPKDAGGRDVQEPRRGQGSSAVFVARNRFALIDKASNQIVLKNLKDEVTKKCPLPLATVDGLFYAGTGNLLCRSEDKVLLFDVQQRTILSEIQTPFVKYVVWSPDMENVAFLSKHAIIISSKKLEHRCTLHETIRVKSGAWDESNVGVFIYATLNHIKYCLPNGDHGIIKTLDVPVYLVKVSGNTLYCLDRDGKICTLQINSTEYMFKLALIKKKFDEVIRMIKSSQLCGQAIIAYLQEKGYPDIALHFVEDERTRFNLAIESGNIAVALASAKEINEKDHWYRLGIEALRQGNHEIVEYCYQKTKNFERLSFLYLITGNLEKLKKMLRIAEMRNDIMGRYHNCLYLGDVEERIKMLEESGHLALAYATAAIHGFADTANRLADELGSSVPILPEKSELLLPPSPVLYDGNWPLLLVSKGLFEGAFGDGGTVDEEEDVDAQAWGEEVEISDAVEGPRTDDVHDFENARQDNDEEGGWEMEDLELPTDVGVSENSVTTTNVSFIAPSPGVPVHQVWTHRSSLAGEHVAAGAFDTAMRLLSRQLGIQNFSPLKPLFEDLHIASHAYLPAFASVPVVPLALEKGWTESSGLNSRNPPALLYKLSFLEEKLKLAYKLTTEGKFTEALKHFLGILHMIPLLVVDTRKEVDEAKELIGICKEYVLAIRIELKRKETKDDSVRQQELAAYFTHCNIQSVHVKLSLQSAMALAYKGRNFNTASTFCRRLLELNPNPQTAAKARQVLAACEKNPSDENRLNYDPRNPFTVCGATFTPIYKGSKDISCPYCSARFVPEIAGRICSVCDLAVVGADASGFLCSSTQVRY</sequence>
<keyword evidence="4 14" id="KW-0813">Transport</keyword>
<comment type="subunit">
    <text evidence="3 14">Oligomeric complex that consists of at least the alpha, beta, beta', gamma, delta, epsilon and zeta subunits.</text>
</comment>
<comment type="function">
    <text evidence="13">The coatomer is a cytosolic protein complex that binds to dilysine motifs and reversibly associates with Golgi non-clathrin-coated vesicles, which further mediate biosynthetic protein transport from the ER, via the Golgi up to the trans Golgi network. Coatomer complex is required for budding from Golgi membranes, and is essential for the retrograde Golgi-to-ER transport of dilysine-tagged proteins.</text>
</comment>
<feature type="repeat" description="WD" evidence="15">
    <location>
        <begin position="89"/>
        <end position="130"/>
    </location>
</feature>
<dbReference type="FunFam" id="1.25.40.470:FF:000002">
    <property type="entry name" value="Coatomer subunit alpha"/>
    <property type="match status" value="1"/>
</dbReference>
<dbReference type="InterPro" id="IPR015943">
    <property type="entry name" value="WD40/YVTN_repeat-like_dom_sf"/>
</dbReference>
<dbReference type="Pfam" id="PF23953">
    <property type="entry name" value="TPR_COPA_B"/>
    <property type="match status" value="1"/>
</dbReference>
<feature type="repeat" description="WD" evidence="15">
    <location>
        <begin position="266"/>
        <end position="307"/>
    </location>
</feature>
<dbReference type="InterPro" id="IPR006692">
    <property type="entry name" value="Beta-prop_COPA/B_2nd"/>
</dbReference>
<keyword evidence="5 14" id="KW-0963">Cytoplasm</keyword>
<dbReference type="EMBL" id="CM035431">
    <property type="protein sequence ID" value="KAH7297055.1"/>
    <property type="molecule type" value="Genomic_DNA"/>
</dbReference>
<dbReference type="AlphaFoldDB" id="A0A8T2RN98"/>
<evidence type="ECO:0000259" key="17">
    <source>
        <dbReference type="Pfam" id="PF04053"/>
    </source>
</evidence>
<evidence type="ECO:0000259" key="19">
    <source>
        <dbReference type="Pfam" id="PF23953"/>
    </source>
</evidence>
<dbReference type="GO" id="GO:0006886">
    <property type="term" value="P:intracellular protein transport"/>
    <property type="evidence" value="ECO:0007669"/>
    <property type="project" value="UniProtKB-UniRule"/>
</dbReference>
<dbReference type="OMA" id="ERYWIMA"/>
<dbReference type="Gene3D" id="2.130.10.10">
    <property type="entry name" value="YVTN repeat-like/Quinoprotein amine dehydrogenase"/>
    <property type="match status" value="1"/>
</dbReference>
<keyword evidence="16" id="KW-0812">Transmembrane</keyword>
<reference evidence="20" key="1">
    <citation type="submission" date="2021-08" db="EMBL/GenBank/DDBJ databases">
        <title>WGS assembly of Ceratopteris richardii.</title>
        <authorList>
            <person name="Marchant D.B."/>
            <person name="Chen G."/>
            <person name="Jenkins J."/>
            <person name="Shu S."/>
            <person name="Leebens-Mack J."/>
            <person name="Grimwood J."/>
            <person name="Schmutz J."/>
            <person name="Soltis P."/>
            <person name="Soltis D."/>
            <person name="Chen Z.-H."/>
        </authorList>
    </citation>
    <scope>NUCLEOTIDE SEQUENCE</scope>
    <source>
        <strain evidence="20">Whitten #5841</strain>
        <tissue evidence="20">Leaf</tissue>
    </source>
</reference>
<evidence type="ECO:0000259" key="18">
    <source>
        <dbReference type="Pfam" id="PF06957"/>
    </source>
</evidence>
<dbReference type="InterPro" id="IPR001680">
    <property type="entry name" value="WD40_rpt"/>
</dbReference>
<dbReference type="InterPro" id="IPR050844">
    <property type="entry name" value="Coatomer_complex_subunit"/>
</dbReference>
<gene>
    <name evidence="20" type="ORF">KP509_26G051100</name>
</gene>
<dbReference type="InterPro" id="IPR010714">
    <property type="entry name" value="Coatomer_asu_C"/>
</dbReference>
<dbReference type="InterPro" id="IPR019775">
    <property type="entry name" value="WD40_repeat_CS"/>
</dbReference>
<evidence type="ECO:0000256" key="3">
    <source>
        <dbReference type="ARBA" id="ARBA00011775"/>
    </source>
</evidence>
<evidence type="ECO:0000256" key="4">
    <source>
        <dbReference type="ARBA" id="ARBA00022448"/>
    </source>
</evidence>
<dbReference type="Gene3D" id="1.25.40.470">
    <property type="match status" value="1"/>
</dbReference>
<organism evidence="20 21">
    <name type="scientific">Ceratopteris richardii</name>
    <name type="common">Triangle waterfern</name>
    <dbReference type="NCBI Taxonomy" id="49495"/>
    <lineage>
        <taxon>Eukaryota</taxon>
        <taxon>Viridiplantae</taxon>
        <taxon>Streptophyta</taxon>
        <taxon>Embryophyta</taxon>
        <taxon>Tracheophyta</taxon>
        <taxon>Polypodiopsida</taxon>
        <taxon>Polypodiidae</taxon>
        <taxon>Polypodiales</taxon>
        <taxon>Pteridineae</taxon>
        <taxon>Pteridaceae</taxon>
        <taxon>Parkerioideae</taxon>
        <taxon>Ceratopteris</taxon>
    </lineage>
</organism>
<keyword evidence="9 14" id="KW-0653">Protein transport</keyword>
<keyword evidence="21" id="KW-1185">Reference proteome</keyword>
<dbReference type="GO" id="GO:0006888">
    <property type="term" value="P:endoplasmic reticulum to Golgi vesicle-mediated transport"/>
    <property type="evidence" value="ECO:0007669"/>
    <property type="project" value="InterPro"/>
</dbReference>
<evidence type="ECO:0000256" key="6">
    <source>
        <dbReference type="ARBA" id="ARBA00022574"/>
    </source>
</evidence>
<feature type="repeat" description="WD" evidence="15">
    <location>
        <begin position="131"/>
        <end position="164"/>
    </location>
</feature>
<keyword evidence="6 15" id="KW-0853">WD repeat</keyword>
<dbReference type="InterPro" id="IPR036322">
    <property type="entry name" value="WD40_repeat_dom_sf"/>
</dbReference>
<comment type="subcellular location">
    <subcellularLocation>
        <location evidence="14">Cytoplasm</location>
    </subcellularLocation>
    <subcellularLocation>
        <location evidence="1 14">Golgi apparatus membrane</location>
        <topology evidence="1 14">Peripheral membrane protein</topology>
        <orientation evidence="1">Cytoplasmic side</orientation>
    </subcellularLocation>
    <subcellularLocation>
        <location evidence="2">Cytoplasmic vesicle</location>
        <location evidence="2">COPI-coated vesicle membrane</location>
        <topology evidence="2">Peripheral membrane protein</topology>
        <orientation evidence="2">Cytoplasmic side</orientation>
    </subcellularLocation>
</comment>
<evidence type="ECO:0000256" key="9">
    <source>
        <dbReference type="ARBA" id="ARBA00022927"/>
    </source>
</evidence>
<dbReference type="FunFam" id="2.130.10.10:FF:000559">
    <property type="entry name" value="Coatomer subunit alpha"/>
    <property type="match status" value="1"/>
</dbReference>